<evidence type="ECO:0000256" key="1">
    <source>
        <dbReference type="SAM" id="MobiDB-lite"/>
    </source>
</evidence>
<feature type="compositionally biased region" description="Polar residues" evidence="1">
    <location>
        <begin position="125"/>
        <end position="134"/>
    </location>
</feature>
<accession>A0A6P8M0P1</accession>
<evidence type="ECO:0000313" key="2">
    <source>
        <dbReference type="Proteomes" id="UP000515180"/>
    </source>
</evidence>
<dbReference type="Proteomes" id="UP000515180">
    <property type="component" value="Unplaced"/>
</dbReference>
<protein>
    <submittedName>
        <fullName evidence="3">Uncharacterized protein LOC100740930</fullName>
    </submittedName>
</protein>
<dbReference type="OrthoDB" id="2192888at2759"/>
<dbReference type="RefSeq" id="XP_033178911.1">
    <property type="nucleotide sequence ID" value="XM_033323020.1"/>
</dbReference>
<dbReference type="AlphaFoldDB" id="A0A6P8M0P1"/>
<organism evidence="2 3">
    <name type="scientific">Bombus impatiens</name>
    <name type="common">Bumblebee</name>
    <dbReference type="NCBI Taxonomy" id="132113"/>
    <lineage>
        <taxon>Eukaryota</taxon>
        <taxon>Metazoa</taxon>
        <taxon>Ecdysozoa</taxon>
        <taxon>Arthropoda</taxon>
        <taxon>Hexapoda</taxon>
        <taxon>Insecta</taxon>
        <taxon>Pterygota</taxon>
        <taxon>Neoptera</taxon>
        <taxon>Endopterygota</taxon>
        <taxon>Hymenoptera</taxon>
        <taxon>Apocrita</taxon>
        <taxon>Aculeata</taxon>
        <taxon>Apoidea</taxon>
        <taxon>Anthophila</taxon>
        <taxon>Apidae</taxon>
        <taxon>Bombus</taxon>
        <taxon>Pyrobombus</taxon>
    </lineage>
</organism>
<gene>
    <name evidence="3" type="primary">LOC100740930</name>
</gene>
<dbReference type="GeneID" id="100740930"/>
<proteinExistence type="predicted"/>
<keyword evidence="2" id="KW-1185">Reference proteome</keyword>
<reference evidence="3" key="1">
    <citation type="submission" date="2025-08" db="UniProtKB">
        <authorList>
            <consortium name="RefSeq"/>
        </authorList>
    </citation>
    <scope>IDENTIFICATION</scope>
</reference>
<name>A0A6P8M0P1_BOMIM</name>
<evidence type="ECO:0000313" key="3">
    <source>
        <dbReference type="RefSeq" id="XP_033178911.1"/>
    </source>
</evidence>
<sequence>MLFKGFVADRYQQDANKSRQQRGHNTSRAIRSKLELNLQNNFLTTQPIVAINSKIVAIKWKDREFKTTSDGCLIITVDNEKDNEPEPKRKKKSALLLHSDSEDDYEDDVQSQAMNKKSEYGDSYDNISVRSGST</sequence>
<feature type="region of interest" description="Disordered" evidence="1">
    <location>
        <begin position="79"/>
        <end position="134"/>
    </location>
</feature>